<proteinExistence type="predicted"/>
<reference evidence="1 2" key="1">
    <citation type="journal article" date="2022" name="Plant J.">
        <title>Chromosome-level genome of Camellia lanceoleosa provides a valuable resource for understanding genome evolution and self-incompatibility.</title>
        <authorList>
            <person name="Gong W."/>
            <person name="Xiao S."/>
            <person name="Wang L."/>
            <person name="Liao Z."/>
            <person name="Chang Y."/>
            <person name="Mo W."/>
            <person name="Hu G."/>
            <person name="Li W."/>
            <person name="Zhao G."/>
            <person name="Zhu H."/>
            <person name="Hu X."/>
            <person name="Ji K."/>
            <person name="Xiang X."/>
            <person name="Song Q."/>
            <person name="Yuan D."/>
            <person name="Jin S."/>
            <person name="Zhang L."/>
        </authorList>
    </citation>
    <scope>NUCLEOTIDE SEQUENCE [LARGE SCALE GENOMIC DNA]</scope>
    <source>
        <strain evidence="1">SQ_2022a</strain>
    </source>
</reference>
<evidence type="ECO:0000313" key="1">
    <source>
        <dbReference type="EMBL" id="KAI8000998.1"/>
    </source>
</evidence>
<keyword evidence="2" id="KW-1185">Reference proteome</keyword>
<evidence type="ECO:0000313" key="2">
    <source>
        <dbReference type="Proteomes" id="UP001060215"/>
    </source>
</evidence>
<gene>
    <name evidence="1" type="ORF">LOK49_LG09G02217</name>
</gene>
<name>A0ACC0GK71_9ERIC</name>
<protein>
    <submittedName>
        <fullName evidence="1">U-box domain-containing protein 28</fullName>
    </submittedName>
</protein>
<comment type="caution">
    <text evidence="1">The sequence shown here is derived from an EMBL/GenBank/DDBJ whole genome shotgun (WGS) entry which is preliminary data.</text>
</comment>
<organism evidence="1 2">
    <name type="scientific">Camellia lanceoleosa</name>
    <dbReference type="NCBI Taxonomy" id="1840588"/>
    <lineage>
        <taxon>Eukaryota</taxon>
        <taxon>Viridiplantae</taxon>
        <taxon>Streptophyta</taxon>
        <taxon>Embryophyta</taxon>
        <taxon>Tracheophyta</taxon>
        <taxon>Spermatophyta</taxon>
        <taxon>Magnoliopsida</taxon>
        <taxon>eudicotyledons</taxon>
        <taxon>Gunneridae</taxon>
        <taxon>Pentapetalae</taxon>
        <taxon>asterids</taxon>
        <taxon>Ericales</taxon>
        <taxon>Theaceae</taxon>
        <taxon>Camellia</taxon>
    </lineage>
</organism>
<dbReference type="EMBL" id="CM045765">
    <property type="protein sequence ID" value="KAI8000998.1"/>
    <property type="molecule type" value="Genomic_DNA"/>
</dbReference>
<dbReference type="Proteomes" id="UP001060215">
    <property type="component" value="Chromosome 8"/>
</dbReference>
<sequence>MSQQSPVSNLSSRIESTLVEMVSTCAEGRAAIGEGENCVAAIGKRLMKGTSAGTEHGVAVLWSACYLCRDRTAHDLLDDFSNWVTSETRETRSETGANLFLCWYRTLPRLHRITKQPKPRTHRLQLINAGHTRCMSKLLTRLPFASSPSLTSPPAISSAKSSPPMALSLINLQRLHDLLDDFKESVSETRETRSETGTNLFLRRYRTLPRFHRITKQPKPRTHWLQLINAGHTRCMSKLLTRLPFASSPSLTSPPAISSAKSSPPMALSLISLQKL</sequence>
<accession>A0ACC0GK71</accession>